<feature type="chain" id="PRO_5032535562" description="Lipoprotein" evidence="2">
    <location>
        <begin position="24"/>
        <end position="129"/>
    </location>
</feature>
<comment type="caution">
    <text evidence="3">The sequence shown here is derived from an EMBL/GenBank/DDBJ whole genome shotgun (WGS) entry which is preliminary data.</text>
</comment>
<gene>
    <name evidence="3" type="ORF">HW115_12385</name>
</gene>
<keyword evidence="2" id="KW-0732">Signal</keyword>
<evidence type="ECO:0000313" key="3">
    <source>
        <dbReference type="EMBL" id="NWK56413.1"/>
    </source>
</evidence>
<feature type="region of interest" description="Disordered" evidence="1">
    <location>
        <begin position="97"/>
        <end position="129"/>
    </location>
</feature>
<dbReference type="PROSITE" id="PS51257">
    <property type="entry name" value="PROKAR_LIPOPROTEIN"/>
    <property type="match status" value="1"/>
</dbReference>
<dbReference type="AlphaFoldDB" id="A0A851GFX1"/>
<name>A0A851GFX1_9BACT</name>
<evidence type="ECO:0000256" key="1">
    <source>
        <dbReference type="SAM" id="MobiDB-lite"/>
    </source>
</evidence>
<evidence type="ECO:0008006" key="5">
    <source>
        <dbReference type="Google" id="ProtNLM"/>
    </source>
</evidence>
<reference evidence="3 4" key="1">
    <citation type="submission" date="2020-07" db="EMBL/GenBank/DDBJ databases">
        <title>Roseicoccus Jingziensis gen. nov., sp. nov., isolated from coastal seawater.</title>
        <authorList>
            <person name="Feng X."/>
        </authorList>
    </citation>
    <scope>NUCLEOTIDE SEQUENCE [LARGE SCALE GENOMIC DNA]</scope>
    <source>
        <strain evidence="3 4">N1E253</strain>
    </source>
</reference>
<organism evidence="3 4">
    <name type="scientific">Oceaniferula marina</name>
    <dbReference type="NCBI Taxonomy" id="2748318"/>
    <lineage>
        <taxon>Bacteria</taxon>
        <taxon>Pseudomonadati</taxon>
        <taxon>Verrucomicrobiota</taxon>
        <taxon>Verrucomicrobiia</taxon>
        <taxon>Verrucomicrobiales</taxon>
        <taxon>Verrucomicrobiaceae</taxon>
        <taxon>Oceaniferula</taxon>
    </lineage>
</organism>
<keyword evidence="4" id="KW-1185">Reference proteome</keyword>
<evidence type="ECO:0000313" key="4">
    <source>
        <dbReference type="Proteomes" id="UP000557872"/>
    </source>
</evidence>
<accession>A0A851GFX1</accession>
<dbReference type="EMBL" id="JACBAZ010000004">
    <property type="protein sequence ID" value="NWK56413.1"/>
    <property type="molecule type" value="Genomic_DNA"/>
</dbReference>
<dbReference type="RefSeq" id="WP_178933190.1">
    <property type="nucleotide sequence ID" value="NZ_JACBAZ010000004.1"/>
</dbReference>
<dbReference type="Proteomes" id="UP000557872">
    <property type="component" value="Unassembled WGS sequence"/>
</dbReference>
<protein>
    <recommendedName>
        <fullName evidence="5">Lipoprotein</fullName>
    </recommendedName>
</protein>
<feature type="signal peptide" evidence="2">
    <location>
        <begin position="1"/>
        <end position="23"/>
    </location>
</feature>
<sequence length="129" mass="13838">MRTSPIPLTASLALGRSIPLVLACALISACGNSSSSNLASKSIDKVTGLWPRRVDVVDVRHKELKKMPSGKDLALAWDRSLNQWVYVPVDYKPPTLPDDPTMPIDAGLLPPLQPGLESTLDGQGQLPAE</sequence>
<proteinExistence type="predicted"/>
<evidence type="ECO:0000256" key="2">
    <source>
        <dbReference type="SAM" id="SignalP"/>
    </source>
</evidence>